<dbReference type="SUPFAM" id="SSF57414">
    <property type="entry name" value="Hairpin loop containing domain-like"/>
    <property type="match status" value="1"/>
</dbReference>
<dbReference type="SMART" id="SM00223">
    <property type="entry name" value="APPLE"/>
    <property type="match status" value="1"/>
</dbReference>
<evidence type="ECO:0000256" key="3">
    <source>
        <dbReference type="ARBA" id="ARBA00022679"/>
    </source>
</evidence>
<dbReference type="SUPFAM" id="SSF53335">
    <property type="entry name" value="S-adenosyl-L-methionine-dependent methyltransferases"/>
    <property type="match status" value="1"/>
</dbReference>
<feature type="region of interest" description="Disordered" evidence="7">
    <location>
        <begin position="492"/>
        <end position="607"/>
    </location>
</feature>
<feature type="compositionally biased region" description="Basic and acidic residues" evidence="7">
    <location>
        <begin position="556"/>
        <end position="565"/>
    </location>
</feature>
<sequence length="1064" mass="117030">MADTSLADMDFPPLLPFTCFPPSASRNLRRSAPTTGRAVLRRAVSRAVSVFAPIARFRDFEALLTRHGMPLWLERGRFLGKAGRIRLIRSDSSELRPMGRDLPRPRKSEVPSTTLHVGRLLLGPLRGSRLLRNCRASFRLQRGGRCQRALLPPSESSGRDQMLQAARCWPCSSEEWRELVERMGGEREQQAPLERTPPQPLRLPAVAANIPGEAPSATVSCATFGQAPLGAAFRGGDGVVLCVGGVADLELQGKADNRGFNEHKVWQVRFFRHLGSCMDKDTALFHPMERQERARYEDATAQAPALPNGAFLTDALQCQNSCASNPMCEHFTWFTDTHGCWLGKGSSLVMSPKAVSGPKHCLSTTATGATTAAPSAAATTALPVTGVTVPQVPSVPSAGSNSWLWWPLGAGAIILVSLVSCMLVGKKKPKESARKRHARRTQGMQEVEEDVEEPESVEKPLMPWEQRKLESRSNKMGFQAPGSFMRLPLTAQRPQPLSGPHLPPEMEATQQPLGPRSAVTSCDGLRRPVGTGGHGKTNVWSNTPSGERPGGPAMPDRCDEQRSDGVTRTSTCPDFREKTVDEPRMPHEPRTQMPHEPPASTVAGARGSGATSLVELIDRGIYGMGPAGRRARPSAPRSESLPPEGIAGSSRGRARSGRWDQGTRASLEQAAAAGSRLRARTARGNLAPQQLEDSDPWAAYFGEKDRADRSDVPIWGPPLVRRRRATAAELGAVRRGASGELTTGHIPVLRDESIDCLLSGADGSDGYYADGTFGRGGHATEILRRLSGAGRLWAFDLDPNAEAMDERFTMIHRPFADVNASLPADVELSGMLLDIGFSSPQVDDGERGWSCCQDGPLDLRMNFKAGIPAWKWLQTTTPAELASVIYENGEDDDPILCHRIAEAALERQRRLGRGTREVKQGLDDRRQHPAKLAFQGIRNFINQEMQQLADAMEAQFQRLKYGGRSVVITFKPKEEQVLENWLRHNEDGWASPLASMVSPDRLGELFPLLSTVQPYCARRLQPPLRPTMEELRRNSRARSAMVHCFVKEPRRPPFQRPRWHWLRE</sequence>
<feature type="region of interest" description="Disordered" evidence="7">
    <location>
        <begin position="428"/>
        <end position="458"/>
    </location>
</feature>
<comment type="caution">
    <text evidence="9">The sequence shown here is derived from an EMBL/GenBank/DDBJ whole genome shotgun (WGS) entry which is preliminary data.</text>
</comment>
<feature type="region of interest" description="Disordered" evidence="7">
    <location>
        <begin position="624"/>
        <end position="678"/>
    </location>
</feature>
<accession>A0ABP0R7H9</accession>
<feature type="compositionally biased region" description="Acidic residues" evidence="7">
    <location>
        <begin position="446"/>
        <end position="455"/>
    </location>
</feature>
<comment type="similarity">
    <text evidence="1">Belongs to the methyltransferase superfamily. RsmH family.</text>
</comment>
<evidence type="ECO:0000313" key="10">
    <source>
        <dbReference type="Proteomes" id="UP001642464"/>
    </source>
</evidence>
<dbReference type="InterPro" id="IPR002903">
    <property type="entry name" value="RsmH"/>
</dbReference>
<organism evidence="9 10">
    <name type="scientific">Durusdinium trenchii</name>
    <dbReference type="NCBI Taxonomy" id="1381693"/>
    <lineage>
        <taxon>Eukaryota</taxon>
        <taxon>Sar</taxon>
        <taxon>Alveolata</taxon>
        <taxon>Dinophyceae</taxon>
        <taxon>Suessiales</taxon>
        <taxon>Symbiodiniaceae</taxon>
        <taxon>Durusdinium</taxon>
    </lineage>
</organism>
<keyword evidence="4" id="KW-0949">S-adenosyl-L-methionine</keyword>
<feature type="compositionally biased region" description="Low complexity" evidence="7">
    <location>
        <begin position="633"/>
        <end position="651"/>
    </location>
</feature>
<feature type="compositionally biased region" description="Basic residues" evidence="7">
    <location>
        <begin position="428"/>
        <end position="440"/>
    </location>
</feature>
<dbReference type="InterPro" id="IPR023397">
    <property type="entry name" value="SAM-dep_MeTrfase_MraW_recog"/>
</dbReference>
<dbReference type="Gene3D" id="3.40.50.150">
    <property type="entry name" value="Vaccinia Virus protein VP39"/>
    <property type="match status" value="1"/>
</dbReference>
<dbReference type="CDD" id="cd01100">
    <property type="entry name" value="APPLE_Factor_XI_like"/>
    <property type="match status" value="1"/>
</dbReference>
<keyword evidence="3" id="KW-0808">Transferase</keyword>
<proteinExistence type="inferred from homology"/>
<dbReference type="EMBL" id="CAXAMM010040906">
    <property type="protein sequence ID" value="CAK9096139.1"/>
    <property type="molecule type" value="Genomic_DNA"/>
</dbReference>
<evidence type="ECO:0000256" key="1">
    <source>
        <dbReference type="ARBA" id="ARBA00010396"/>
    </source>
</evidence>
<dbReference type="SUPFAM" id="SSF81799">
    <property type="entry name" value="Putative methyltransferase TM0872, insert domain"/>
    <property type="match status" value="1"/>
</dbReference>
<reference evidence="9 10" key="1">
    <citation type="submission" date="2024-02" db="EMBL/GenBank/DDBJ databases">
        <authorList>
            <person name="Chen Y."/>
            <person name="Shah S."/>
            <person name="Dougan E. K."/>
            <person name="Thang M."/>
            <person name="Chan C."/>
        </authorList>
    </citation>
    <scope>NUCLEOTIDE SEQUENCE [LARGE SCALE GENOMIC DNA]</scope>
</reference>
<dbReference type="Gene3D" id="1.10.150.170">
    <property type="entry name" value="Putative methyltransferase TM0872, insert domain"/>
    <property type="match status" value="1"/>
</dbReference>
<name>A0ABP0R7H9_9DINO</name>
<feature type="compositionally biased region" description="Basic and acidic residues" evidence="7">
    <location>
        <begin position="574"/>
        <end position="590"/>
    </location>
</feature>
<feature type="domain" description="Apple" evidence="8">
    <location>
        <begin position="294"/>
        <end position="361"/>
    </location>
</feature>
<keyword evidence="10" id="KW-1185">Reference proteome</keyword>
<evidence type="ECO:0000313" key="9">
    <source>
        <dbReference type="EMBL" id="CAK9096139.1"/>
    </source>
</evidence>
<evidence type="ECO:0000256" key="4">
    <source>
        <dbReference type="ARBA" id="ARBA00022691"/>
    </source>
</evidence>
<dbReference type="Pfam" id="PF01795">
    <property type="entry name" value="Methyltransf_5"/>
    <property type="match status" value="1"/>
</dbReference>
<evidence type="ECO:0000259" key="8">
    <source>
        <dbReference type="SMART" id="SM00223"/>
    </source>
</evidence>
<keyword evidence="5" id="KW-0677">Repeat</keyword>
<keyword evidence="2 9" id="KW-0489">Methyltransferase</keyword>
<dbReference type="InterPro" id="IPR029063">
    <property type="entry name" value="SAM-dependent_MTases_sf"/>
</dbReference>
<dbReference type="InterPro" id="IPR003609">
    <property type="entry name" value="Pan_app"/>
</dbReference>
<dbReference type="PANTHER" id="PTHR11265:SF0">
    <property type="entry name" value="12S RRNA N4-METHYLCYTIDINE METHYLTRANSFERASE"/>
    <property type="match status" value="1"/>
</dbReference>
<dbReference type="GO" id="GO:0008168">
    <property type="term" value="F:methyltransferase activity"/>
    <property type="evidence" value="ECO:0007669"/>
    <property type="project" value="UniProtKB-KW"/>
</dbReference>
<evidence type="ECO:0000256" key="5">
    <source>
        <dbReference type="ARBA" id="ARBA00022737"/>
    </source>
</evidence>
<dbReference type="PANTHER" id="PTHR11265">
    <property type="entry name" value="S-ADENOSYL-METHYLTRANSFERASE MRAW"/>
    <property type="match status" value="1"/>
</dbReference>
<dbReference type="InterPro" id="IPR000177">
    <property type="entry name" value="Apple"/>
</dbReference>
<dbReference type="Proteomes" id="UP001642464">
    <property type="component" value="Unassembled WGS sequence"/>
</dbReference>
<dbReference type="Gene3D" id="3.50.4.10">
    <property type="entry name" value="Hepatocyte Growth Factor"/>
    <property type="match status" value="1"/>
</dbReference>
<evidence type="ECO:0000256" key="7">
    <source>
        <dbReference type="SAM" id="MobiDB-lite"/>
    </source>
</evidence>
<evidence type="ECO:0000256" key="6">
    <source>
        <dbReference type="ARBA" id="ARBA00023157"/>
    </source>
</evidence>
<dbReference type="NCBIfam" id="TIGR00006">
    <property type="entry name" value="16S rRNA (cytosine(1402)-N(4))-methyltransferase RsmH"/>
    <property type="match status" value="1"/>
</dbReference>
<protein>
    <submittedName>
        <fullName evidence="9">Ribosomal RNA small subunit methyltransferase H (16S rRNA m(4)C1402 methyltransferase) (rRNA (cytosine-N(4)-)-methyltransferase RsmH)</fullName>
    </submittedName>
</protein>
<dbReference type="GO" id="GO:0032259">
    <property type="term" value="P:methylation"/>
    <property type="evidence" value="ECO:0007669"/>
    <property type="project" value="UniProtKB-KW"/>
</dbReference>
<dbReference type="Pfam" id="PF00024">
    <property type="entry name" value="PAN_1"/>
    <property type="match status" value="1"/>
</dbReference>
<evidence type="ECO:0000256" key="2">
    <source>
        <dbReference type="ARBA" id="ARBA00022603"/>
    </source>
</evidence>
<keyword evidence="6" id="KW-1015">Disulfide bond</keyword>
<gene>
    <name evidence="9" type="ORF">SCF082_LOCUS45154</name>
</gene>